<dbReference type="PROSITE" id="PS00778">
    <property type="entry name" value="HIS_ACID_PHOSPHAT_2"/>
    <property type="match status" value="1"/>
</dbReference>
<evidence type="ECO:0000256" key="3">
    <source>
        <dbReference type="ARBA" id="ARBA00011245"/>
    </source>
</evidence>
<dbReference type="Pfam" id="PF00328">
    <property type="entry name" value="His_Phos_2"/>
    <property type="match status" value="1"/>
</dbReference>
<dbReference type="PANTHER" id="PTHR20963">
    <property type="entry name" value="MULTIPLE INOSITOL POLYPHOSPHATE PHOSPHATASE-RELATED"/>
    <property type="match status" value="1"/>
</dbReference>
<dbReference type="InterPro" id="IPR033379">
    <property type="entry name" value="Acid_Pase_AS"/>
</dbReference>
<keyword evidence="6" id="KW-0378">Hydrolase</keyword>
<evidence type="ECO:0000256" key="16">
    <source>
        <dbReference type="ARBA" id="ARBA00044106"/>
    </source>
</evidence>
<comment type="catalytic activity">
    <reaction evidence="11">
        <text>1D-myo-inositol 1,2,5,6-tetrakisphosphate + H2O = 1D-myo-inositol 1,2,6-trisphosphate + phosphate</text>
        <dbReference type="Rhea" id="RHEA:77119"/>
        <dbReference type="ChEBI" id="CHEBI:15377"/>
        <dbReference type="ChEBI" id="CHEBI:43474"/>
        <dbReference type="ChEBI" id="CHEBI:195535"/>
        <dbReference type="ChEBI" id="CHEBI:195537"/>
    </reaction>
    <physiologicalReaction direction="left-to-right" evidence="11">
        <dbReference type="Rhea" id="RHEA:77120"/>
    </physiologicalReaction>
</comment>
<comment type="subcellular location">
    <subcellularLocation>
        <location evidence="1">Secreted</location>
    </subcellularLocation>
</comment>
<feature type="disulfide bond" evidence="19">
    <location>
        <begin position="96"/>
        <end position="438"/>
    </location>
</feature>
<feature type="disulfide bond" evidence="19">
    <location>
        <begin position="240"/>
        <end position="489"/>
    </location>
</feature>
<evidence type="ECO:0000256" key="18">
    <source>
        <dbReference type="PIRSR" id="PIRSR000894-1"/>
    </source>
</evidence>
<dbReference type="InterPro" id="IPR000560">
    <property type="entry name" value="His_Pase_clade-2"/>
</dbReference>
<keyword evidence="5" id="KW-0964">Secreted</keyword>
<dbReference type="EMBL" id="JBANMG010000001">
    <property type="protein sequence ID" value="KAK6957765.1"/>
    <property type="molecule type" value="Genomic_DNA"/>
</dbReference>
<keyword evidence="22" id="KW-1185">Reference proteome</keyword>
<feature type="active site" description="Nucleophile" evidence="18">
    <location>
        <position position="107"/>
    </location>
</feature>
<evidence type="ECO:0000256" key="4">
    <source>
        <dbReference type="ARBA" id="ARBA00012632"/>
    </source>
</evidence>
<sequence>MVFTDLRRQLTAFVAGGSYKYTLLPENASRSQMQKRATGWVNRHIFSIRLALCALLSIVIISFSMTFIREVSRSWGQYSSVFSVPSEIPPAIPEGCDVTFAQLLSRHGARDPTEHKSLAYGTLVEHIHKSVVNYGKSFEFIKDYKYTLGADQLTLFGEQQMVDSGVKFYERYQHLASTSSPFVRASGQERVIESAQNWTQGFHKARLADKHSNTPDAYPYDILIIPESEGFNNSLSPNLCPAFEDSRHDTHSNQDTWTEHFVPPLTERLNQNLPGANISDEEALYIMDLCPFNTVADDKGKLSQFCYLFTIDEWHDYDYYQSLGKWYGFGNGNPLGPTQGVGFVNELLARLTGQPVVDHTTTNSTLDGSNSTFPLDRVLYADFSHDNDMMDIYGALGLYNLTDPLPGSRRVSPREAKGFSAAWAVPFAARLYVEKLTCGRGKEEFVRILVNDRVIPLQNCDADDLGRCTLSKFVESQSFAKNGGHWDQCFT</sequence>
<dbReference type="GO" id="GO:0016158">
    <property type="term" value="F:inositol hexakisphosphate 3-phosphatase activity"/>
    <property type="evidence" value="ECO:0007669"/>
    <property type="project" value="UniProtKB-EC"/>
</dbReference>
<feature type="disulfide bond" evidence="19">
    <location>
        <begin position="290"/>
        <end position="306"/>
    </location>
</feature>
<evidence type="ECO:0000256" key="10">
    <source>
        <dbReference type="ARBA" id="ARBA00042300"/>
    </source>
</evidence>
<dbReference type="PROSITE" id="PS00616">
    <property type="entry name" value="HIS_ACID_PHOSPHAT_1"/>
    <property type="match status" value="1"/>
</dbReference>
<dbReference type="GO" id="GO:0005576">
    <property type="term" value="C:extracellular region"/>
    <property type="evidence" value="ECO:0007669"/>
    <property type="project" value="UniProtKB-SubCell"/>
</dbReference>
<dbReference type="CDD" id="cd07061">
    <property type="entry name" value="HP_HAP_like"/>
    <property type="match status" value="1"/>
</dbReference>
<name>A0AAX6MYS5_9PEZI</name>
<dbReference type="EC" id="3.1.3.8" evidence="4"/>
<evidence type="ECO:0000256" key="8">
    <source>
        <dbReference type="ARBA" id="ARBA00023180"/>
    </source>
</evidence>
<evidence type="ECO:0000256" key="2">
    <source>
        <dbReference type="ARBA" id="ARBA00005375"/>
    </source>
</evidence>
<protein>
    <recommendedName>
        <fullName evidence="16">Phytase A</fullName>
        <ecNumber evidence="4">3.1.3.8</ecNumber>
    </recommendedName>
    <alternativeName>
        <fullName evidence="17">Histidine acid phosphatase phyA</fullName>
    </alternativeName>
    <alternativeName>
        <fullName evidence="10">Myo-inositol hexakisphosphate phosphohydrolase A</fullName>
    </alternativeName>
    <alternativeName>
        <fullName evidence="9">Myo-inositol-hexaphosphate 3-phosphohydrolase A</fullName>
    </alternativeName>
</protein>
<accession>A0AAX6MYS5</accession>
<evidence type="ECO:0000256" key="7">
    <source>
        <dbReference type="ARBA" id="ARBA00023157"/>
    </source>
</evidence>
<dbReference type="InterPro" id="IPR029033">
    <property type="entry name" value="His_PPase_superfam"/>
</dbReference>
<comment type="subunit">
    <text evidence="3">Monomer.</text>
</comment>
<comment type="catalytic activity">
    <reaction evidence="12">
        <text>1D-myo-inositol 1,2-bisphosphate + H2O = 1D-myo-inositol 2-phosphate + phosphate</text>
        <dbReference type="Rhea" id="RHEA:77135"/>
        <dbReference type="ChEBI" id="CHEBI:15377"/>
        <dbReference type="ChEBI" id="CHEBI:43474"/>
        <dbReference type="ChEBI" id="CHEBI:84142"/>
        <dbReference type="ChEBI" id="CHEBI:195539"/>
    </reaction>
    <physiologicalReaction direction="left-to-right" evidence="12">
        <dbReference type="Rhea" id="RHEA:77136"/>
    </physiologicalReaction>
</comment>
<evidence type="ECO:0000313" key="22">
    <source>
        <dbReference type="Proteomes" id="UP001369815"/>
    </source>
</evidence>
<keyword evidence="20" id="KW-0472">Membrane</keyword>
<evidence type="ECO:0000256" key="14">
    <source>
        <dbReference type="ARBA" id="ARBA00043748"/>
    </source>
</evidence>
<dbReference type="AlphaFoldDB" id="A0AAX6MYS5"/>
<keyword evidence="8" id="KW-0325">Glycoprotein</keyword>
<comment type="similarity">
    <text evidence="2">Belongs to the histidine acid phosphatase family.</text>
</comment>
<feature type="active site" description="Proton donor" evidence="18">
    <location>
        <position position="386"/>
    </location>
</feature>
<proteinExistence type="inferred from homology"/>
<organism evidence="21 22">
    <name type="scientific">Daldinia eschscholtzii</name>
    <dbReference type="NCBI Taxonomy" id="292717"/>
    <lineage>
        <taxon>Eukaryota</taxon>
        <taxon>Fungi</taxon>
        <taxon>Dikarya</taxon>
        <taxon>Ascomycota</taxon>
        <taxon>Pezizomycotina</taxon>
        <taxon>Sordariomycetes</taxon>
        <taxon>Xylariomycetidae</taxon>
        <taxon>Xylariales</taxon>
        <taxon>Hypoxylaceae</taxon>
        <taxon>Daldinia</taxon>
    </lineage>
</organism>
<dbReference type="PANTHER" id="PTHR20963:SF24">
    <property type="entry name" value="3-PHYTASE B"/>
    <property type="match status" value="1"/>
</dbReference>
<evidence type="ECO:0000256" key="12">
    <source>
        <dbReference type="ARBA" id="ARBA00043675"/>
    </source>
</evidence>
<dbReference type="SUPFAM" id="SSF53254">
    <property type="entry name" value="Phosphoglycerate mutase-like"/>
    <property type="match status" value="1"/>
</dbReference>
<evidence type="ECO:0000256" key="15">
    <source>
        <dbReference type="ARBA" id="ARBA00043788"/>
    </source>
</evidence>
<dbReference type="Gene3D" id="3.40.50.1240">
    <property type="entry name" value="Phosphoglycerate mutase-like"/>
    <property type="match status" value="1"/>
</dbReference>
<reference evidence="21 22" key="1">
    <citation type="journal article" date="2024" name="Front Chem Biol">
        <title>Unveiling the potential of Daldinia eschscholtzii MFLUCC 19-0629 through bioactivity and bioinformatics studies for enhanced sustainable agriculture production.</title>
        <authorList>
            <person name="Brooks S."/>
            <person name="Weaver J.A."/>
            <person name="Klomchit A."/>
            <person name="Alharthi S.A."/>
            <person name="Onlamun T."/>
            <person name="Nurani R."/>
            <person name="Vong T.K."/>
            <person name="Alberti F."/>
            <person name="Greco C."/>
        </authorList>
    </citation>
    <scope>NUCLEOTIDE SEQUENCE [LARGE SCALE GENOMIC DNA]</scope>
    <source>
        <strain evidence="21">MFLUCC 19-0629</strain>
    </source>
</reference>
<evidence type="ECO:0000256" key="11">
    <source>
        <dbReference type="ARBA" id="ARBA00043670"/>
    </source>
</evidence>
<comment type="catalytic activity">
    <reaction evidence="15">
        <text>1D-myo-inositol hexakisphosphate + H2O = 1D-myo-inositol 1,2,4,5,6-pentakisphosphate + phosphate</text>
        <dbReference type="Rhea" id="RHEA:16989"/>
        <dbReference type="ChEBI" id="CHEBI:15377"/>
        <dbReference type="ChEBI" id="CHEBI:43474"/>
        <dbReference type="ChEBI" id="CHEBI:57798"/>
        <dbReference type="ChEBI" id="CHEBI:58130"/>
        <dbReference type="EC" id="3.1.3.8"/>
    </reaction>
    <physiologicalReaction direction="left-to-right" evidence="15">
        <dbReference type="Rhea" id="RHEA:16990"/>
    </physiologicalReaction>
</comment>
<comment type="catalytic activity">
    <reaction evidence="14">
        <text>1D-myo-inositol 1,2,4,5,6-pentakisphosphate + H2O = 1D-myo-inositol 1,2,5,6-tetrakisphosphate + phosphate</text>
        <dbReference type="Rhea" id="RHEA:77115"/>
        <dbReference type="ChEBI" id="CHEBI:15377"/>
        <dbReference type="ChEBI" id="CHEBI:43474"/>
        <dbReference type="ChEBI" id="CHEBI:57798"/>
        <dbReference type="ChEBI" id="CHEBI:195535"/>
    </reaction>
    <physiologicalReaction direction="left-to-right" evidence="14">
        <dbReference type="Rhea" id="RHEA:77116"/>
    </physiologicalReaction>
</comment>
<feature type="disulfide bond" evidence="19">
    <location>
        <begin position="460"/>
        <end position="468"/>
    </location>
</feature>
<comment type="catalytic activity">
    <reaction evidence="13">
        <text>1D-myo-inositol 1,2,6-trisphosphate + H2O = 1D-myo-inositol 1,2-bisphosphate + phosphate</text>
        <dbReference type="Rhea" id="RHEA:77131"/>
        <dbReference type="ChEBI" id="CHEBI:15377"/>
        <dbReference type="ChEBI" id="CHEBI:43474"/>
        <dbReference type="ChEBI" id="CHEBI:195537"/>
        <dbReference type="ChEBI" id="CHEBI:195539"/>
    </reaction>
    <physiologicalReaction direction="left-to-right" evidence="13">
        <dbReference type="Rhea" id="RHEA:77132"/>
    </physiologicalReaction>
</comment>
<evidence type="ECO:0000256" key="5">
    <source>
        <dbReference type="ARBA" id="ARBA00022525"/>
    </source>
</evidence>
<evidence type="ECO:0000256" key="9">
    <source>
        <dbReference type="ARBA" id="ARBA00041857"/>
    </source>
</evidence>
<dbReference type="PIRSF" id="PIRSF000894">
    <property type="entry name" value="Acid_phosphatase"/>
    <property type="match status" value="1"/>
</dbReference>
<comment type="caution">
    <text evidence="21">The sequence shown here is derived from an EMBL/GenBank/DDBJ whole genome shotgun (WGS) entry which is preliminary data.</text>
</comment>
<keyword evidence="20" id="KW-0812">Transmembrane</keyword>
<evidence type="ECO:0000256" key="6">
    <source>
        <dbReference type="ARBA" id="ARBA00022801"/>
    </source>
</evidence>
<keyword evidence="7 19" id="KW-1015">Disulfide bond</keyword>
<dbReference type="GO" id="GO:0003993">
    <property type="term" value="F:acid phosphatase activity"/>
    <property type="evidence" value="ECO:0007669"/>
    <property type="project" value="TreeGrafter"/>
</dbReference>
<evidence type="ECO:0000256" key="20">
    <source>
        <dbReference type="SAM" id="Phobius"/>
    </source>
</evidence>
<dbReference type="Proteomes" id="UP001369815">
    <property type="component" value="Unassembled WGS sequence"/>
</dbReference>
<dbReference type="InterPro" id="IPR016274">
    <property type="entry name" value="Histidine_acid_Pase_euk"/>
</dbReference>
<evidence type="ECO:0000256" key="1">
    <source>
        <dbReference type="ARBA" id="ARBA00004613"/>
    </source>
</evidence>
<evidence type="ECO:0000256" key="13">
    <source>
        <dbReference type="ARBA" id="ARBA00043721"/>
    </source>
</evidence>
<keyword evidence="20" id="KW-1133">Transmembrane helix</keyword>
<evidence type="ECO:0000313" key="21">
    <source>
        <dbReference type="EMBL" id="KAK6957765.1"/>
    </source>
</evidence>
<gene>
    <name evidence="21" type="ORF">Daesc_000554</name>
</gene>
<evidence type="ECO:0000256" key="19">
    <source>
        <dbReference type="PIRSR" id="PIRSR000894-2"/>
    </source>
</evidence>
<evidence type="ECO:0000256" key="17">
    <source>
        <dbReference type="ARBA" id="ARBA00044262"/>
    </source>
</evidence>
<feature type="transmembrane region" description="Helical" evidence="20">
    <location>
        <begin position="46"/>
        <end position="68"/>
    </location>
</feature>